<dbReference type="InterPro" id="IPR022088">
    <property type="entry name" value="Intraflagellar_transp_cmplxB"/>
</dbReference>
<dbReference type="EMBL" id="CP001332">
    <property type="protein sequence ID" value="ACO67485.1"/>
    <property type="molecule type" value="Genomic_DNA"/>
</dbReference>
<sequence length="286" mass="30640">MGGRGTSARDDDDAKAAYRNPLRKAGRDGVNAPPHNVSSSSSSSSTLYDPARFANLRVSPDVKELFGYISRYAPIDVEPPTPLKPFVPDYVPAVGDVDEFIKVPRPDGLDDGLGVRVLDEPGPEQSDPASLSLKLRRAIGGGLGGDGGAGGAGGRASAVVGRIERPESKEGAAKLDAWIESVNALHEGDDKSGAQFAYSKNMPDIETVMREFDPEVEEALRNSGFPDNLPDMDLKSTIKYMCAILDIPVYEGHMNESLHLMFTAYLHLKNNPYLRAKATTPGKGKG</sequence>
<accession>C1EHD2</accession>
<dbReference type="RefSeq" id="XP_002506227.1">
    <property type="nucleotide sequence ID" value="XM_002506181.1"/>
</dbReference>
<comment type="subcellular location">
    <subcellularLocation>
        <location evidence="1">Cytoplasm</location>
        <location evidence="1">Cytoskeleton</location>
        <location evidence="1">Cilium basal body</location>
    </subcellularLocation>
</comment>
<evidence type="ECO:0000256" key="4">
    <source>
        <dbReference type="ARBA" id="ARBA00023069"/>
    </source>
</evidence>
<reference evidence="8 9" key="1">
    <citation type="journal article" date="2009" name="Science">
        <title>Green evolution and dynamic adaptations revealed by genomes of the marine picoeukaryotes Micromonas.</title>
        <authorList>
            <person name="Worden A.Z."/>
            <person name="Lee J.H."/>
            <person name="Mock T."/>
            <person name="Rouze P."/>
            <person name="Simmons M.P."/>
            <person name="Aerts A.L."/>
            <person name="Allen A.E."/>
            <person name="Cuvelier M.L."/>
            <person name="Derelle E."/>
            <person name="Everett M.V."/>
            <person name="Foulon E."/>
            <person name="Grimwood J."/>
            <person name="Gundlach H."/>
            <person name="Henrissat B."/>
            <person name="Napoli C."/>
            <person name="McDonald S.M."/>
            <person name="Parker M.S."/>
            <person name="Rombauts S."/>
            <person name="Salamov A."/>
            <person name="Von Dassow P."/>
            <person name="Badger J.H."/>
            <person name="Coutinho P.M."/>
            <person name="Demir E."/>
            <person name="Dubchak I."/>
            <person name="Gentemann C."/>
            <person name="Eikrem W."/>
            <person name="Gready J.E."/>
            <person name="John U."/>
            <person name="Lanier W."/>
            <person name="Lindquist E.A."/>
            <person name="Lucas S."/>
            <person name="Mayer K.F."/>
            <person name="Moreau H."/>
            <person name="Not F."/>
            <person name="Otillar R."/>
            <person name="Panaud O."/>
            <person name="Pangilinan J."/>
            <person name="Paulsen I."/>
            <person name="Piegu B."/>
            <person name="Poliakov A."/>
            <person name="Robbens S."/>
            <person name="Schmutz J."/>
            <person name="Toulza E."/>
            <person name="Wyss T."/>
            <person name="Zelensky A."/>
            <person name="Zhou K."/>
            <person name="Armbrust E.V."/>
            <person name="Bhattacharya D."/>
            <person name="Goodenough U.W."/>
            <person name="Van de Peer Y."/>
            <person name="Grigoriev I.V."/>
        </authorList>
    </citation>
    <scope>NUCLEOTIDE SEQUENCE [LARGE SCALE GENOMIC DNA]</scope>
    <source>
        <strain evidence="9">RCC299 / NOUM17</strain>
    </source>
</reference>
<dbReference type="OMA" id="TIMNLWE"/>
<keyword evidence="5" id="KW-0206">Cytoskeleton</keyword>
<protein>
    <submittedName>
        <fullName evidence="8">Flagellar associated protein</fullName>
    </submittedName>
</protein>
<name>C1EHD2_MICCC</name>
<gene>
    <name evidence="8" type="ORF">MICPUN_88276</name>
</gene>
<evidence type="ECO:0000256" key="1">
    <source>
        <dbReference type="ARBA" id="ARBA00004120"/>
    </source>
</evidence>
<evidence type="ECO:0000256" key="7">
    <source>
        <dbReference type="SAM" id="MobiDB-lite"/>
    </source>
</evidence>
<dbReference type="STRING" id="296587.C1EHD2"/>
<dbReference type="Proteomes" id="UP000002009">
    <property type="component" value="Chromosome 14"/>
</dbReference>
<keyword evidence="8" id="KW-0282">Flagellum</keyword>
<evidence type="ECO:0000313" key="8">
    <source>
        <dbReference type="EMBL" id="ACO67485.1"/>
    </source>
</evidence>
<dbReference type="KEGG" id="mis:MICPUN_88276"/>
<dbReference type="GeneID" id="8248949"/>
<dbReference type="GO" id="GO:0005815">
    <property type="term" value="C:microtubule organizing center"/>
    <property type="evidence" value="ECO:0007669"/>
    <property type="project" value="TreeGrafter"/>
</dbReference>
<evidence type="ECO:0000313" key="9">
    <source>
        <dbReference type="Proteomes" id="UP000002009"/>
    </source>
</evidence>
<feature type="region of interest" description="Disordered" evidence="7">
    <location>
        <begin position="1"/>
        <end position="48"/>
    </location>
</feature>
<evidence type="ECO:0000256" key="5">
    <source>
        <dbReference type="ARBA" id="ARBA00023212"/>
    </source>
</evidence>
<dbReference type="PANTHER" id="PTHR13376">
    <property type="entry name" value="INTRAFLAGELLAR TRANSPORT PROTEIN 46 HOMOLOG"/>
    <property type="match status" value="1"/>
</dbReference>
<dbReference type="InParanoid" id="C1EHD2"/>
<dbReference type="GO" id="GO:0042073">
    <property type="term" value="P:intraciliary transport"/>
    <property type="evidence" value="ECO:0007669"/>
    <property type="project" value="InterPro"/>
</dbReference>
<dbReference type="GO" id="GO:0030992">
    <property type="term" value="C:intraciliary transport particle B"/>
    <property type="evidence" value="ECO:0007669"/>
    <property type="project" value="TreeGrafter"/>
</dbReference>
<organism evidence="8 9">
    <name type="scientific">Micromonas commoda (strain RCC299 / NOUM17 / CCMP2709)</name>
    <name type="common">Picoplanktonic green alga</name>
    <dbReference type="NCBI Taxonomy" id="296587"/>
    <lineage>
        <taxon>Eukaryota</taxon>
        <taxon>Viridiplantae</taxon>
        <taxon>Chlorophyta</taxon>
        <taxon>Mamiellophyceae</taxon>
        <taxon>Mamiellales</taxon>
        <taxon>Mamiellaceae</taxon>
        <taxon>Micromonas</taxon>
    </lineage>
</organism>
<dbReference type="AlphaFoldDB" id="C1EHD2"/>
<evidence type="ECO:0000256" key="3">
    <source>
        <dbReference type="ARBA" id="ARBA00022490"/>
    </source>
</evidence>
<feature type="compositionally biased region" description="Basic and acidic residues" evidence="7">
    <location>
        <begin position="7"/>
        <end position="16"/>
    </location>
</feature>
<dbReference type="OrthoDB" id="2119217at2759"/>
<evidence type="ECO:0000256" key="6">
    <source>
        <dbReference type="ARBA" id="ARBA00023273"/>
    </source>
</evidence>
<comment type="similarity">
    <text evidence="2">Belongs to the IFT46 family.</text>
</comment>
<proteinExistence type="inferred from homology"/>
<keyword evidence="4" id="KW-0969">Cilium</keyword>
<keyword evidence="6" id="KW-0966">Cell projection</keyword>
<keyword evidence="3" id="KW-0963">Cytoplasm</keyword>
<dbReference type="Pfam" id="PF12317">
    <property type="entry name" value="IFT46_B_C"/>
    <property type="match status" value="1"/>
</dbReference>
<dbReference type="GO" id="GO:0031514">
    <property type="term" value="C:motile cilium"/>
    <property type="evidence" value="ECO:0007669"/>
    <property type="project" value="TreeGrafter"/>
</dbReference>
<keyword evidence="9" id="KW-1185">Reference proteome</keyword>
<dbReference type="PANTHER" id="PTHR13376:SF0">
    <property type="entry name" value="INTRAFLAGELLAR TRANSPORT PROTEIN 46 HOMOLOG"/>
    <property type="match status" value="1"/>
</dbReference>
<dbReference type="GO" id="GO:0060271">
    <property type="term" value="P:cilium assembly"/>
    <property type="evidence" value="ECO:0007669"/>
    <property type="project" value="TreeGrafter"/>
</dbReference>
<dbReference type="eggNOG" id="ENOG502QPNA">
    <property type="taxonomic scope" value="Eukaryota"/>
</dbReference>
<evidence type="ECO:0000256" key="2">
    <source>
        <dbReference type="ARBA" id="ARBA00007700"/>
    </source>
</evidence>